<name>A0A8S5S1M0_9CAUD</name>
<dbReference type="EMBL" id="BK032511">
    <property type="protein sequence ID" value="DAF44800.1"/>
    <property type="molecule type" value="Genomic_DNA"/>
</dbReference>
<accession>A0A8S5S1M0</accession>
<organism evidence="1">
    <name type="scientific">Podoviridae sp. ct8Lf7</name>
    <dbReference type="NCBI Taxonomy" id="2827723"/>
    <lineage>
        <taxon>Viruses</taxon>
        <taxon>Duplodnaviria</taxon>
        <taxon>Heunggongvirae</taxon>
        <taxon>Uroviricota</taxon>
        <taxon>Caudoviricetes</taxon>
    </lineage>
</organism>
<sequence length="29" mass="3433">MKITEFIEHKAENLGRQFALSHPLCVFSW</sequence>
<evidence type="ECO:0000313" key="1">
    <source>
        <dbReference type="EMBL" id="DAF44800.1"/>
    </source>
</evidence>
<protein>
    <submittedName>
        <fullName evidence="1">Uncharacterized protein</fullName>
    </submittedName>
</protein>
<proteinExistence type="predicted"/>
<reference evidence="1" key="1">
    <citation type="journal article" date="2021" name="Proc. Natl. Acad. Sci. U.S.A.">
        <title>A Catalog of Tens of Thousands of Viruses from Human Metagenomes Reveals Hidden Associations with Chronic Diseases.</title>
        <authorList>
            <person name="Tisza M.J."/>
            <person name="Buck C.B."/>
        </authorList>
    </citation>
    <scope>NUCLEOTIDE SEQUENCE</scope>
    <source>
        <strain evidence="1">Ct8Lf7</strain>
    </source>
</reference>